<evidence type="ECO:0000259" key="4">
    <source>
        <dbReference type="SMART" id="SM01328"/>
    </source>
</evidence>
<dbReference type="SMART" id="SM01328">
    <property type="entry name" value="zf-3CxxC"/>
    <property type="match status" value="1"/>
</dbReference>
<dbReference type="OMA" id="PHDSELC"/>
<protein>
    <recommendedName>
        <fullName evidence="4">3CxxC-type domain-containing protein</fullName>
    </recommendedName>
</protein>
<keyword evidence="6" id="KW-1185">Reference proteome</keyword>
<evidence type="ECO:0000313" key="5">
    <source>
        <dbReference type="EMBL" id="OQE44081.1"/>
    </source>
</evidence>
<organism evidence="5 6">
    <name type="scientific">Penicillium nalgiovense</name>
    <dbReference type="NCBI Taxonomy" id="60175"/>
    <lineage>
        <taxon>Eukaryota</taxon>
        <taxon>Fungi</taxon>
        <taxon>Dikarya</taxon>
        <taxon>Ascomycota</taxon>
        <taxon>Pezizomycotina</taxon>
        <taxon>Eurotiomycetes</taxon>
        <taxon>Eurotiomycetidae</taxon>
        <taxon>Eurotiales</taxon>
        <taxon>Aspergillaceae</taxon>
        <taxon>Penicillium</taxon>
    </lineage>
</organism>
<reference evidence="6" key="1">
    <citation type="journal article" date="2017" name="Nat. Microbiol.">
        <title>Global analysis of biosynthetic gene clusters reveals vast potential of secondary metabolite production in Penicillium species.</title>
        <authorList>
            <person name="Nielsen J.C."/>
            <person name="Grijseels S."/>
            <person name="Prigent S."/>
            <person name="Ji B."/>
            <person name="Dainat J."/>
            <person name="Nielsen K.F."/>
            <person name="Frisvad J.C."/>
            <person name="Workman M."/>
            <person name="Nielsen J."/>
        </authorList>
    </citation>
    <scope>NUCLEOTIDE SEQUENCE [LARGE SCALE GENOMIC DNA]</scope>
    <source>
        <strain evidence="6">IBT 13039</strain>
    </source>
</reference>
<dbReference type="AlphaFoldDB" id="A0A1V6V091"/>
<evidence type="ECO:0000256" key="1">
    <source>
        <dbReference type="ARBA" id="ARBA00022723"/>
    </source>
</evidence>
<evidence type="ECO:0000256" key="2">
    <source>
        <dbReference type="ARBA" id="ARBA00022771"/>
    </source>
</evidence>
<sequence>MPRKGRKAAKLWSLHPKLHDDVARLLDEEGLQIDFFGADNDETNIEEWDTNVMGRFICQNSGCYSSGWSSKKVAITIRMYPRQRYNARVYHQRCRNCTAVGRLILDTECYAERVTYWLKKWNGIEVERPSFSGQSGGPHDSELCEGCKVGHCPNSNEDLSLVLARHRILGTQTILDLKVLGPTIQSEWAQL</sequence>
<evidence type="ECO:0000313" key="6">
    <source>
        <dbReference type="Proteomes" id="UP000191691"/>
    </source>
</evidence>
<keyword evidence="2" id="KW-0863">Zinc-finger</keyword>
<dbReference type="STRING" id="60175.A0A1V6V091"/>
<gene>
    <name evidence="5" type="ORF">PENNAL_c0666G01493</name>
</gene>
<dbReference type="Proteomes" id="UP000191691">
    <property type="component" value="Unassembled WGS sequence"/>
</dbReference>
<keyword evidence="3" id="KW-0862">Zinc</keyword>
<dbReference type="GO" id="GO:0008270">
    <property type="term" value="F:zinc ion binding"/>
    <property type="evidence" value="ECO:0007669"/>
    <property type="project" value="UniProtKB-KW"/>
</dbReference>
<dbReference type="InterPro" id="IPR027377">
    <property type="entry name" value="ZAR1/RTP1-5-like_Znf-3CxxC"/>
</dbReference>
<feature type="domain" description="3CxxC-type" evidence="4">
    <location>
        <begin position="51"/>
        <end position="150"/>
    </location>
</feature>
<evidence type="ECO:0000256" key="3">
    <source>
        <dbReference type="ARBA" id="ARBA00022833"/>
    </source>
</evidence>
<accession>A0A1V6V091</accession>
<comment type="caution">
    <text evidence="5">The sequence shown here is derived from an EMBL/GenBank/DDBJ whole genome shotgun (WGS) entry which is preliminary data.</text>
</comment>
<name>A0A1V6V091_PENNA</name>
<dbReference type="Pfam" id="PF13695">
    <property type="entry name" value="Zn_ribbon_3CxxC"/>
    <property type="match status" value="1"/>
</dbReference>
<dbReference type="EMBL" id="MOOB01000666">
    <property type="protein sequence ID" value="OQE44081.1"/>
    <property type="molecule type" value="Genomic_DNA"/>
</dbReference>
<keyword evidence="1" id="KW-0479">Metal-binding</keyword>
<proteinExistence type="predicted"/>